<dbReference type="Proteomes" id="UP000887581">
    <property type="component" value="Unplaced"/>
</dbReference>
<dbReference type="Gene3D" id="2.60.40.10">
    <property type="entry name" value="Immunoglobulins"/>
    <property type="match status" value="1"/>
</dbReference>
<evidence type="ECO:0000256" key="1">
    <source>
        <dbReference type="SAM" id="Phobius"/>
    </source>
</evidence>
<keyword evidence="3" id="KW-1185">Reference proteome</keyword>
<dbReference type="SMART" id="SM00409">
    <property type="entry name" value="IG"/>
    <property type="match status" value="1"/>
</dbReference>
<dbReference type="PROSITE" id="PS50835">
    <property type="entry name" value="IG_LIKE"/>
    <property type="match status" value="1"/>
</dbReference>
<keyword evidence="1" id="KW-0812">Transmembrane</keyword>
<dbReference type="WBParaSite" id="sdigi.contig501.g8700.t1">
    <property type="protein sequence ID" value="sdigi.contig501.g8700.t1"/>
    <property type="gene ID" value="sdigi.contig501.g8700"/>
</dbReference>
<dbReference type="InterPro" id="IPR003599">
    <property type="entry name" value="Ig_sub"/>
</dbReference>
<organism evidence="3 4">
    <name type="scientific">Setaria digitata</name>
    <dbReference type="NCBI Taxonomy" id="48799"/>
    <lineage>
        <taxon>Eukaryota</taxon>
        <taxon>Metazoa</taxon>
        <taxon>Ecdysozoa</taxon>
        <taxon>Nematoda</taxon>
        <taxon>Chromadorea</taxon>
        <taxon>Rhabditida</taxon>
        <taxon>Spirurina</taxon>
        <taxon>Spiruromorpha</taxon>
        <taxon>Filarioidea</taxon>
        <taxon>Setariidae</taxon>
        <taxon>Setaria</taxon>
    </lineage>
</organism>
<dbReference type="InterPro" id="IPR007110">
    <property type="entry name" value="Ig-like_dom"/>
</dbReference>
<name>A0A915PW65_9BILA</name>
<evidence type="ECO:0000313" key="4">
    <source>
        <dbReference type="WBParaSite" id="sdigi.contig501.g8700.t1"/>
    </source>
</evidence>
<reference evidence="4" key="1">
    <citation type="submission" date="2022-11" db="UniProtKB">
        <authorList>
            <consortium name="WormBaseParasite"/>
        </authorList>
    </citation>
    <scope>IDENTIFICATION</scope>
</reference>
<dbReference type="InterPro" id="IPR013783">
    <property type="entry name" value="Ig-like_fold"/>
</dbReference>
<sequence length="256" mass="29525">MNKPEHIFVNDVDVTLPIVKVDEATLYVPMGRHIILNCEAWNSAQNNYDMETGLIKWIFRDIEDHRNGRIILYTAQKENEGIYDCHVGLSKRIEWVSRINLYVQDCDKVNDLTLYRNVMNPCRYGSCAIDNFPSAPLLKYLKCNCILQYTGEFCTELVDGAIGREILRFSPFIAHVFAILSIFIAFFCCKRTFVLERRKRIVSLEDVAPLPPNISDNPKVLYPTAMLPILKNDETITETDLNIRTIALCLEELKNK</sequence>
<evidence type="ECO:0000313" key="3">
    <source>
        <dbReference type="Proteomes" id="UP000887581"/>
    </source>
</evidence>
<feature type="domain" description="Ig-like" evidence="2">
    <location>
        <begin position="17"/>
        <end position="87"/>
    </location>
</feature>
<accession>A0A915PW65</accession>
<protein>
    <submittedName>
        <fullName evidence="4">Ig-like domain-containing protein</fullName>
    </submittedName>
</protein>
<keyword evidence="1" id="KW-1133">Transmembrane helix</keyword>
<keyword evidence="1" id="KW-0472">Membrane</keyword>
<proteinExistence type="predicted"/>
<feature type="transmembrane region" description="Helical" evidence="1">
    <location>
        <begin position="172"/>
        <end position="189"/>
    </location>
</feature>
<dbReference type="AlphaFoldDB" id="A0A915PW65"/>
<evidence type="ECO:0000259" key="2">
    <source>
        <dbReference type="PROSITE" id="PS50835"/>
    </source>
</evidence>